<dbReference type="AlphaFoldDB" id="A0A4R0KDG5"/>
<evidence type="ECO:0000313" key="7">
    <source>
        <dbReference type="Proteomes" id="UP000293342"/>
    </source>
</evidence>
<dbReference type="RefSeq" id="WP_131512385.1">
    <property type="nucleotide sequence ID" value="NZ_SJKD01000001.1"/>
</dbReference>
<dbReference type="Gene3D" id="1.10.10.10">
    <property type="entry name" value="Winged helix-like DNA-binding domain superfamily/Winged helix DNA-binding domain"/>
    <property type="match status" value="1"/>
</dbReference>
<dbReference type="CDD" id="cd07377">
    <property type="entry name" value="WHTH_GntR"/>
    <property type="match status" value="1"/>
</dbReference>
<dbReference type="InterPro" id="IPR036390">
    <property type="entry name" value="WH_DNA-bd_sf"/>
</dbReference>
<reference evidence="6 7" key="1">
    <citation type="submission" date="2019-02" db="EMBL/GenBank/DDBJ databases">
        <title>Kribbella capetownensis sp. nov. and Kribbella speibonae sp. nov., isolated from soil.</title>
        <authorList>
            <person name="Curtis S.M."/>
            <person name="Norton I."/>
            <person name="Everest G.J."/>
            <person name="Meyers P.R."/>
        </authorList>
    </citation>
    <scope>NUCLEOTIDE SEQUENCE [LARGE SCALE GENOMIC DNA]</scope>
    <source>
        <strain evidence="6 7">YM53</strain>
    </source>
</reference>
<gene>
    <name evidence="6" type="ORF">E0H75_07175</name>
</gene>
<keyword evidence="4" id="KW-0175">Coiled coil</keyword>
<dbReference type="SUPFAM" id="SSF46785">
    <property type="entry name" value="Winged helix' DNA-binding domain"/>
    <property type="match status" value="1"/>
</dbReference>
<evidence type="ECO:0000256" key="3">
    <source>
        <dbReference type="ARBA" id="ARBA00023163"/>
    </source>
</evidence>
<feature type="domain" description="HTH gntR-type" evidence="5">
    <location>
        <begin position="9"/>
        <end position="77"/>
    </location>
</feature>
<dbReference type="Pfam" id="PF00392">
    <property type="entry name" value="GntR"/>
    <property type="match status" value="1"/>
</dbReference>
<dbReference type="PANTHER" id="PTHR44846:SF1">
    <property type="entry name" value="MANNOSYL-D-GLYCERATE TRANSPORT_METABOLISM SYSTEM REPRESSOR MNGR-RELATED"/>
    <property type="match status" value="1"/>
</dbReference>
<dbReference type="InterPro" id="IPR036388">
    <property type="entry name" value="WH-like_DNA-bd_sf"/>
</dbReference>
<evidence type="ECO:0000259" key="5">
    <source>
        <dbReference type="PROSITE" id="PS50949"/>
    </source>
</evidence>
<name>A0A4R0KDG5_9ACTN</name>
<dbReference type="GO" id="GO:0045892">
    <property type="term" value="P:negative regulation of DNA-templated transcription"/>
    <property type="evidence" value="ECO:0007669"/>
    <property type="project" value="TreeGrafter"/>
</dbReference>
<dbReference type="Proteomes" id="UP000293342">
    <property type="component" value="Unassembled WGS sequence"/>
</dbReference>
<evidence type="ECO:0000256" key="1">
    <source>
        <dbReference type="ARBA" id="ARBA00023015"/>
    </source>
</evidence>
<dbReference type="PROSITE" id="PS50949">
    <property type="entry name" value="HTH_GNTR"/>
    <property type="match status" value="1"/>
</dbReference>
<protein>
    <submittedName>
        <fullName evidence="6">GntR family transcriptional regulator</fullName>
    </submittedName>
</protein>
<dbReference type="InterPro" id="IPR050679">
    <property type="entry name" value="Bact_HTH_transcr_reg"/>
</dbReference>
<comment type="caution">
    <text evidence="6">The sequence shown here is derived from an EMBL/GenBank/DDBJ whole genome shotgun (WGS) entry which is preliminary data.</text>
</comment>
<keyword evidence="3" id="KW-0804">Transcription</keyword>
<dbReference type="EMBL" id="SJKD01000001">
    <property type="protein sequence ID" value="TCC53465.1"/>
    <property type="molecule type" value="Genomic_DNA"/>
</dbReference>
<keyword evidence="2" id="KW-0238">DNA-binding</keyword>
<keyword evidence="7" id="KW-1185">Reference proteome</keyword>
<dbReference type="PRINTS" id="PR00035">
    <property type="entry name" value="HTHGNTR"/>
</dbReference>
<organism evidence="6 7">
    <name type="scientific">Kribbella capetownensis</name>
    <dbReference type="NCBI Taxonomy" id="1572659"/>
    <lineage>
        <taxon>Bacteria</taxon>
        <taxon>Bacillati</taxon>
        <taxon>Actinomycetota</taxon>
        <taxon>Actinomycetes</taxon>
        <taxon>Propionibacteriales</taxon>
        <taxon>Kribbellaceae</taxon>
        <taxon>Kribbella</taxon>
    </lineage>
</organism>
<dbReference type="InterPro" id="IPR000524">
    <property type="entry name" value="Tscrpt_reg_HTH_GntR"/>
</dbReference>
<keyword evidence="1" id="KW-0805">Transcription regulation</keyword>
<proteinExistence type="predicted"/>
<evidence type="ECO:0000256" key="4">
    <source>
        <dbReference type="SAM" id="Coils"/>
    </source>
</evidence>
<evidence type="ECO:0000256" key="2">
    <source>
        <dbReference type="ARBA" id="ARBA00023125"/>
    </source>
</evidence>
<dbReference type="PANTHER" id="PTHR44846">
    <property type="entry name" value="MANNOSYL-D-GLYCERATE TRANSPORT/METABOLISM SYSTEM REPRESSOR MNGR-RELATED"/>
    <property type="match status" value="1"/>
</dbReference>
<sequence length="115" mass="12113">MKLDDKLTGPAYLQVASGIRKAIASGELKPGEKLPAGPKLATTFGVALMTVRRAIDTLQSEGLLRSAPGVGVFVATAENNGSELASLRADVDALRQRVEHLEQLATDSSRQAQAE</sequence>
<dbReference type="SMART" id="SM00345">
    <property type="entry name" value="HTH_GNTR"/>
    <property type="match status" value="1"/>
</dbReference>
<evidence type="ECO:0000313" key="6">
    <source>
        <dbReference type="EMBL" id="TCC53465.1"/>
    </source>
</evidence>
<feature type="coiled-coil region" evidence="4">
    <location>
        <begin position="77"/>
        <end position="111"/>
    </location>
</feature>
<dbReference type="GO" id="GO:0003700">
    <property type="term" value="F:DNA-binding transcription factor activity"/>
    <property type="evidence" value="ECO:0007669"/>
    <property type="project" value="InterPro"/>
</dbReference>
<accession>A0A4R0KDG5</accession>
<dbReference type="GO" id="GO:0003677">
    <property type="term" value="F:DNA binding"/>
    <property type="evidence" value="ECO:0007669"/>
    <property type="project" value="UniProtKB-KW"/>
</dbReference>
<dbReference type="OrthoDB" id="4164516at2"/>